<dbReference type="SUPFAM" id="SSF52540">
    <property type="entry name" value="P-loop containing nucleoside triphosphate hydrolases"/>
    <property type="match status" value="1"/>
</dbReference>
<dbReference type="InterPro" id="IPR003439">
    <property type="entry name" value="ABC_transporter-like_ATP-bd"/>
</dbReference>
<dbReference type="PATRIC" id="fig|1116472.3.peg.145"/>
<evidence type="ECO:0000256" key="1">
    <source>
        <dbReference type="ARBA" id="ARBA00022448"/>
    </source>
</evidence>
<organism evidence="5 6">
    <name type="scientific">Methyloglobulus morosus KoM1</name>
    <dbReference type="NCBI Taxonomy" id="1116472"/>
    <lineage>
        <taxon>Bacteria</taxon>
        <taxon>Pseudomonadati</taxon>
        <taxon>Pseudomonadota</taxon>
        <taxon>Gammaproteobacteria</taxon>
        <taxon>Methylococcales</taxon>
        <taxon>Methylococcaceae</taxon>
        <taxon>Methyloglobulus</taxon>
    </lineage>
</organism>
<dbReference type="AlphaFoldDB" id="V5BL05"/>
<keyword evidence="1" id="KW-0813">Transport</keyword>
<dbReference type="InterPro" id="IPR003593">
    <property type="entry name" value="AAA+_ATPase"/>
</dbReference>
<gene>
    <name evidence="5" type="primary">metN</name>
    <name evidence="5" type="ORF">MGMO_7c00190</name>
</gene>
<dbReference type="RefSeq" id="WP_023493072.1">
    <property type="nucleotide sequence ID" value="NZ_AYLO01000007.1"/>
</dbReference>
<reference evidence="5 6" key="1">
    <citation type="journal article" date="2013" name="Genome Announc.">
        <title>Draft Genome Sequence of the Methanotrophic Gammaproteobacterium Methyloglobulus morosus DSM 22980 Strain KoM1.</title>
        <authorList>
            <person name="Poehlein A."/>
            <person name="Deutzmann J.S."/>
            <person name="Daniel R."/>
            <person name="Simeonova D.D."/>
        </authorList>
    </citation>
    <scope>NUCLEOTIDE SEQUENCE [LARGE SCALE GENOMIC DNA]</scope>
    <source>
        <strain evidence="5 6">KoM1</strain>
    </source>
</reference>
<evidence type="ECO:0000313" key="6">
    <source>
        <dbReference type="Proteomes" id="UP000017842"/>
    </source>
</evidence>
<name>V5BL05_9GAMM</name>
<dbReference type="OrthoDB" id="9802264at2"/>
<feature type="domain" description="ABC transporter" evidence="4">
    <location>
        <begin position="7"/>
        <end position="244"/>
    </location>
</feature>
<dbReference type="GO" id="GO:0005524">
    <property type="term" value="F:ATP binding"/>
    <property type="evidence" value="ECO:0007669"/>
    <property type="project" value="UniProtKB-KW"/>
</dbReference>
<protein>
    <submittedName>
        <fullName evidence="5">Methionine import ATP-binding protein MetN</fullName>
        <ecNumber evidence="5">3.6.3.-</ecNumber>
    </submittedName>
</protein>
<dbReference type="Proteomes" id="UP000017842">
    <property type="component" value="Unassembled WGS sequence"/>
</dbReference>
<dbReference type="GO" id="GO:0016887">
    <property type="term" value="F:ATP hydrolysis activity"/>
    <property type="evidence" value="ECO:0007669"/>
    <property type="project" value="InterPro"/>
</dbReference>
<comment type="caution">
    <text evidence="5">The sequence shown here is derived from an EMBL/GenBank/DDBJ whole genome shotgun (WGS) entry which is preliminary data.</text>
</comment>
<dbReference type="STRING" id="1116472.MGMO_7c00190"/>
<sequence>MSQPDAVRMEHIWTRFADKVVHKDINLTLPQGEILGLVGASGCGKTVLLREIIGLQIPSQGEIVVMGESLKTISSSHGKRLRNHCGVLFQKGALFSVLDVFENIAFPLRELGVDDEEFIKRLVFMKLEDVGLSARDAWLKPADLSGGMTKRVALARTLILEPRLLLLDEPTSGLDPISSQDFVDLLSGLHRDLKFTVILVTHDLDILRDLCTQVAVLADQQLVAFGTLANVMANPHPFVQRFFHNQRAQRVFQYQPQAQPLPSSGTPHG</sequence>
<accession>V5BL05</accession>
<dbReference type="PROSITE" id="PS50893">
    <property type="entry name" value="ABC_TRANSPORTER_2"/>
    <property type="match status" value="1"/>
</dbReference>
<dbReference type="PANTHER" id="PTHR43023:SF3">
    <property type="entry name" value="PROTEIN TRIGALACTOSYLDIACYLGLYCEROL 3, CHLOROPLASTIC"/>
    <property type="match status" value="1"/>
</dbReference>
<evidence type="ECO:0000256" key="3">
    <source>
        <dbReference type="ARBA" id="ARBA00022840"/>
    </source>
</evidence>
<dbReference type="EC" id="3.6.3.-" evidence="5"/>
<dbReference type="SMART" id="SM00382">
    <property type="entry name" value="AAA"/>
    <property type="match status" value="1"/>
</dbReference>
<keyword evidence="3 5" id="KW-0067">ATP-binding</keyword>
<dbReference type="Pfam" id="PF00005">
    <property type="entry name" value="ABC_tran"/>
    <property type="match status" value="1"/>
</dbReference>
<dbReference type="eggNOG" id="COG1127">
    <property type="taxonomic scope" value="Bacteria"/>
</dbReference>
<keyword evidence="2" id="KW-0547">Nucleotide-binding</keyword>
<evidence type="ECO:0000256" key="2">
    <source>
        <dbReference type="ARBA" id="ARBA00022741"/>
    </source>
</evidence>
<evidence type="ECO:0000313" key="5">
    <source>
        <dbReference type="EMBL" id="ESS74000.1"/>
    </source>
</evidence>
<dbReference type="Gene3D" id="3.40.50.300">
    <property type="entry name" value="P-loop containing nucleotide triphosphate hydrolases"/>
    <property type="match status" value="1"/>
</dbReference>
<evidence type="ECO:0000259" key="4">
    <source>
        <dbReference type="PROSITE" id="PS50893"/>
    </source>
</evidence>
<keyword evidence="6" id="KW-1185">Reference proteome</keyword>
<keyword evidence="5" id="KW-0378">Hydrolase</keyword>
<dbReference type="EMBL" id="AYLO01000007">
    <property type="protein sequence ID" value="ESS74000.1"/>
    <property type="molecule type" value="Genomic_DNA"/>
</dbReference>
<proteinExistence type="predicted"/>
<dbReference type="InterPro" id="IPR027417">
    <property type="entry name" value="P-loop_NTPase"/>
</dbReference>
<dbReference type="PANTHER" id="PTHR43023">
    <property type="entry name" value="PROTEIN TRIGALACTOSYLDIACYLGLYCEROL 3, CHLOROPLASTIC"/>
    <property type="match status" value="1"/>
</dbReference>